<organism evidence="2 3">
    <name type="scientific">Hymenobacter glacieicola</name>
    <dbReference type="NCBI Taxonomy" id="1562124"/>
    <lineage>
        <taxon>Bacteria</taxon>
        <taxon>Pseudomonadati</taxon>
        <taxon>Bacteroidota</taxon>
        <taxon>Cytophagia</taxon>
        <taxon>Cytophagales</taxon>
        <taxon>Hymenobacteraceae</taxon>
        <taxon>Hymenobacter</taxon>
    </lineage>
</organism>
<name>A0ABQ1WLC9_9BACT</name>
<gene>
    <name evidence="2" type="ORF">GCM10011378_10160</name>
</gene>
<comment type="caution">
    <text evidence="2">The sequence shown here is derived from an EMBL/GenBank/DDBJ whole genome shotgun (WGS) entry which is preliminary data.</text>
</comment>
<evidence type="ECO:0000313" key="3">
    <source>
        <dbReference type="Proteomes" id="UP000601361"/>
    </source>
</evidence>
<reference evidence="3" key="1">
    <citation type="journal article" date="2019" name="Int. J. Syst. Evol. Microbiol.">
        <title>The Global Catalogue of Microorganisms (GCM) 10K type strain sequencing project: providing services to taxonomists for standard genome sequencing and annotation.</title>
        <authorList>
            <consortium name="The Broad Institute Genomics Platform"/>
            <consortium name="The Broad Institute Genome Sequencing Center for Infectious Disease"/>
            <person name="Wu L."/>
            <person name="Ma J."/>
        </authorList>
    </citation>
    <scope>NUCLEOTIDE SEQUENCE [LARGE SCALE GENOMIC DNA]</scope>
    <source>
        <strain evidence="3">CGMCC 1.12990</strain>
    </source>
</reference>
<dbReference type="Proteomes" id="UP000601361">
    <property type="component" value="Unassembled WGS sequence"/>
</dbReference>
<evidence type="ECO:0000313" key="2">
    <source>
        <dbReference type="EMBL" id="GGG35859.1"/>
    </source>
</evidence>
<accession>A0ABQ1WLC9</accession>
<proteinExistence type="predicted"/>
<keyword evidence="1" id="KW-0732">Signal</keyword>
<feature type="chain" id="PRO_5046849214" evidence="1">
    <location>
        <begin position="23"/>
        <end position="294"/>
    </location>
</feature>
<dbReference type="EMBL" id="BMGS01000002">
    <property type="protein sequence ID" value="GGG35859.1"/>
    <property type="molecule type" value="Genomic_DNA"/>
</dbReference>
<protein>
    <submittedName>
        <fullName evidence="2">Uncharacterized protein</fullName>
    </submittedName>
</protein>
<keyword evidence="3" id="KW-1185">Reference proteome</keyword>
<feature type="signal peptide" evidence="1">
    <location>
        <begin position="1"/>
        <end position="22"/>
    </location>
</feature>
<evidence type="ECO:0000256" key="1">
    <source>
        <dbReference type="SAM" id="SignalP"/>
    </source>
</evidence>
<sequence length="294" mass="31357">MNYLYSSLIAALLLLACEPARAQSLTNGFMSGKSHGSVSLSTTQEWYQSVYLVPEKVDVVPIFRRIEVRSVNLYANYGITDRLEAIVSLPYVRSEGHAAAPVVQGLRYTNVREGLQDLTGILKYKPLTTELGSSILSLMGSVGLSTPASKYSSRQGLEYIIAIGNRATKLTASGIAHLQTSSGVFLTGQAGYSLRTGRVPNAFVAETKVGYAGPKIYVDGWAAFQKSASTGTDILQPGFDNFFPATRVDFIRLGVSGFRPLAQGVGLVVGASTYVSGRNVGKSTGVTGGLAYNF</sequence>